<dbReference type="Gene3D" id="3.30.428.10">
    <property type="entry name" value="HIT-like"/>
    <property type="match status" value="1"/>
</dbReference>
<evidence type="ECO:0000313" key="2">
    <source>
        <dbReference type="EMBL" id="OIR07761.1"/>
    </source>
</evidence>
<dbReference type="InterPro" id="IPR052908">
    <property type="entry name" value="AP-4-A_phosphorylase"/>
</dbReference>
<keyword evidence="2" id="KW-0808">Transferase</keyword>
<dbReference type="EMBL" id="MLJW01000035">
    <property type="protein sequence ID" value="OIR07761.1"/>
    <property type="molecule type" value="Genomic_DNA"/>
</dbReference>
<organism evidence="2">
    <name type="scientific">mine drainage metagenome</name>
    <dbReference type="NCBI Taxonomy" id="410659"/>
    <lineage>
        <taxon>unclassified sequences</taxon>
        <taxon>metagenomes</taxon>
        <taxon>ecological metagenomes</taxon>
    </lineage>
</organism>
<dbReference type="PANTHER" id="PTHR42997:SF1">
    <property type="entry name" value="AP-4-A PHOSPHORYLASE"/>
    <property type="match status" value="1"/>
</dbReference>
<comment type="caution">
    <text evidence="2">The sequence shown here is derived from an EMBL/GenBank/DDBJ whole genome shotgun (WGS) entry which is preliminary data.</text>
</comment>
<gene>
    <name evidence="2" type="ORF">GALL_100430</name>
</gene>
<proteinExistence type="predicted"/>
<dbReference type="PANTHER" id="PTHR42997">
    <property type="entry name" value="HIT FAMILY HYDROLASE"/>
    <property type="match status" value="1"/>
</dbReference>
<dbReference type="PROSITE" id="PS51084">
    <property type="entry name" value="HIT_2"/>
    <property type="match status" value="1"/>
</dbReference>
<feature type="domain" description="HIT" evidence="1">
    <location>
        <begin position="1"/>
        <end position="111"/>
    </location>
</feature>
<dbReference type="InterPro" id="IPR036265">
    <property type="entry name" value="HIT-like_sf"/>
</dbReference>
<keyword evidence="2" id="KW-0548">Nucleotidyltransferase</keyword>
<dbReference type="AlphaFoldDB" id="A0A1J5SH44"/>
<accession>A0A1J5SH44</accession>
<dbReference type="InterPro" id="IPR019808">
    <property type="entry name" value="Histidine_triad_CS"/>
</dbReference>
<protein>
    <submittedName>
        <fullName evidence="2">AP-4-A phosphorylase</fullName>
        <ecNumber evidence="2">2.7.7.53</ecNumber>
    </submittedName>
</protein>
<dbReference type="Pfam" id="PF01230">
    <property type="entry name" value="HIT"/>
    <property type="match status" value="1"/>
</dbReference>
<name>A0A1J5SH44_9ZZZZ</name>
<dbReference type="PROSITE" id="PS00892">
    <property type="entry name" value="HIT_1"/>
    <property type="match status" value="1"/>
</dbReference>
<dbReference type="GO" id="GO:0003877">
    <property type="term" value="F:ATP:ADP adenylyltransferase activity"/>
    <property type="evidence" value="ECO:0007669"/>
    <property type="project" value="UniProtKB-EC"/>
</dbReference>
<evidence type="ECO:0000259" key="1">
    <source>
        <dbReference type="PROSITE" id="PS51084"/>
    </source>
</evidence>
<sequence>MMNADIPNCPFCNPDSILFENELAYAKQDKFPVNPGHLLIIPKRHVADFFLTTREEQAALLLLLDQAKHHLDGEHAPAGYNVGINVGEVAGQTIPHVHVHLIPRYKGDMKSPRGGVRGVIPSRQSY</sequence>
<dbReference type="InterPro" id="IPR001310">
    <property type="entry name" value="Histidine_triad_HIT"/>
</dbReference>
<dbReference type="PRINTS" id="PR00332">
    <property type="entry name" value="HISTRIAD"/>
</dbReference>
<dbReference type="SUPFAM" id="SSF54197">
    <property type="entry name" value="HIT-like"/>
    <property type="match status" value="1"/>
</dbReference>
<dbReference type="InterPro" id="IPR011146">
    <property type="entry name" value="HIT-like"/>
</dbReference>
<reference evidence="2" key="1">
    <citation type="submission" date="2016-10" db="EMBL/GenBank/DDBJ databases">
        <title>Sequence of Gallionella enrichment culture.</title>
        <authorList>
            <person name="Poehlein A."/>
            <person name="Muehling M."/>
            <person name="Daniel R."/>
        </authorList>
    </citation>
    <scope>NUCLEOTIDE SEQUENCE</scope>
</reference>
<dbReference type="EC" id="2.7.7.53" evidence="2"/>